<dbReference type="Gene3D" id="1.20.120.1690">
    <property type="match status" value="1"/>
</dbReference>
<dbReference type="EC" id="2.7.11.1" evidence="1"/>
<protein>
    <recommendedName>
        <fullName evidence="1">non-specific serine/threonine protein kinase</fullName>
        <ecNumber evidence="1">2.7.11.1</ecNumber>
    </recommendedName>
</protein>
<dbReference type="Pfam" id="PF00069">
    <property type="entry name" value="Pkinase"/>
    <property type="match status" value="1"/>
</dbReference>
<dbReference type="InterPro" id="IPR011990">
    <property type="entry name" value="TPR-like_helical_dom_sf"/>
</dbReference>
<keyword evidence="12" id="KW-1185">Reference proteome</keyword>
<dbReference type="InterPro" id="IPR031636">
    <property type="entry name" value="PknG_TPR"/>
</dbReference>
<feature type="region of interest" description="Disordered" evidence="9">
    <location>
        <begin position="1020"/>
        <end position="1039"/>
    </location>
</feature>
<dbReference type="SUPFAM" id="SSF50494">
    <property type="entry name" value="Trypsin-like serine proteases"/>
    <property type="match status" value="1"/>
</dbReference>
<evidence type="ECO:0000256" key="5">
    <source>
        <dbReference type="ARBA" id="ARBA00022777"/>
    </source>
</evidence>
<keyword evidence="3" id="KW-0808">Transferase</keyword>
<feature type="domain" description="Protein kinase" evidence="10">
    <location>
        <begin position="279"/>
        <end position="538"/>
    </location>
</feature>
<dbReference type="PANTHER" id="PTHR24363">
    <property type="entry name" value="SERINE/THREONINE PROTEIN KINASE"/>
    <property type="match status" value="1"/>
</dbReference>
<comment type="caution">
    <text evidence="11">The sequence shown here is derived from an EMBL/GenBank/DDBJ whole genome shotgun (WGS) entry which is preliminary data.</text>
</comment>
<dbReference type="InterPro" id="IPR031634">
    <property type="entry name" value="PknG_rubred"/>
</dbReference>
<accession>A0A7W3VW70</accession>
<dbReference type="PANTHER" id="PTHR24363:SF0">
    <property type="entry name" value="SERINE_THREONINE KINASE LIKE DOMAIN CONTAINING 1"/>
    <property type="match status" value="1"/>
</dbReference>
<dbReference type="InterPro" id="IPR000719">
    <property type="entry name" value="Prot_kinase_dom"/>
</dbReference>
<keyword evidence="5 11" id="KW-0418">Kinase</keyword>
<dbReference type="GO" id="GO:0005524">
    <property type="term" value="F:ATP binding"/>
    <property type="evidence" value="ECO:0007669"/>
    <property type="project" value="UniProtKB-KW"/>
</dbReference>
<feature type="compositionally biased region" description="Basic and acidic residues" evidence="9">
    <location>
        <begin position="1059"/>
        <end position="1094"/>
    </location>
</feature>
<dbReference type="CDD" id="cd14014">
    <property type="entry name" value="STKc_PknB_like"/>
    <property type="match status" value="1"/>
</dbReference>
<organism evidence="11 12">
    <name type="scientific">Amycolatopsis dendrobii</name>
    <dbReference type="NCBI Taxonomy" id="2760662"/>
    <lineage>
        <taxon>Bacteria</taxon>
        <taxon>Bacillati</taxon>
        <taxon>Actinomycetota</taxon>
        <taxon>Actinomycetes</taxon>
        <taxon>Pseudonocardiales</taxon>
        <taxon>Pseudonocardiaceae</taxon>
        <taxon>Amycolatopsis</taxon>
    </lineage>
</organism>
<evidence type="ECO:0000256" key="4">
    <source>
        <dbReference type="ARBA" id="ARBA00022741"/>
    </source>
</evidence>
<dbReference type="AlphaFoldDB" id="A0A7W3VW70"/>
<gene>
    <name evidence="11" type="ORF">H4281_14020</name>
</gene>
<dbReference type="PROSITE" id="PS50011">
    <property type="entry name" value="PROTEIN_KINASE_DOM"/>
    <property type="match status" value="1"/>
</dbReference>
<evidence type="ECO:0000256" key="9">
    <source>
        <dbReference type="SAM" id="MobiDB-lite"/>
    </source>
</evidence>
<evidence type="ECO:0000256" key="8">
    <source>
        <dbReference type="ARBA" id="ARBA00048679"/>
    </source>
</evidence>
<evidence type="ECO:0000256" key="3">
    <source>
        <dbReference type="ARBA" id="ARBA00022679"/>
    </source>
</evidence>
<evidence type="ECO:0000256" key="2">
    <source>
        <dbReference type="ARBA" id="ARBA00022527"/>
    </source>
</evidence>
<dbReference type="SUPFAM" id="SSF56112">
    <property type="entry name" value="Protein kinase-like (PK-like)"/>
    <property type="match status" value="1"/>
</dbReference>
<evidence type="ECO:0000256" key="1">
    <source>
        <dbReference type="ARBA" id="ARBA00012513"/>
    </source>
</evidence>
<dbReference type="SUPFAM" id="SSF48452">
    <property type="entry name" value="TPR-like"/>
    <property type="match status" value="1"/>
</dbReference>
<dbReference type="Proteomes" id="UP000526734">
    <property type="component" value="Unassembled WGS sequence"/>
</dbReference>
<reference evidence="11 12" key="1">
    <citation type="submission" date="2020-08" db="EMBL/GenBank/DDBJ databases">
        <title>Amycolatopsis sp. nov. DR6-1 isolated from Dendrobium heterocarpum.</title>
        <authorList>
            <person name="Tedsree N."/>
            <person name="Kuncharoen N."/>
            <person name="Likhitwitayawuid K."/>
            <person name="Tanasupawat S."/>
        </authorList>
    </citation>
    <scope>NUCLEOTIDE SEQUENCE [LARGE SCALE GENOMIC DNA]</scope>
    <source>
        <strain evidence="11 12">DR6-1</strain>
    </source>
</reference>
<evidence type="ECO:0000256" key="7">
    <source>
        <dbReference type="ARBA" id="ARBA00047899"/>
    </source>
</evidence>
<evidence type="ECO:0000256" key="6">
    <source>
        <dbReference type="ARBA" id="ARBA00022840"/>
    </source>
</evidence>
<dbReference type="RefSeq" id="WP_182891313.1">
    <property type="nucleotide sequence ID" value="NZ_JACGZW010000004.1"/>
</dbReference>
<dbReference type="InterPro" id="IPR011009">
    <property type="entry name" value="Kinase-like_dom_sf"/>
</dbReference>
<evidence type="ECO:0000313" key="11">
    <source>
        <dbReference type="EMBL" id="MBB1154255.1"/>
    </source>
</evidence>
<dbReference type="Gene3D" id="1.25.40.10">
    <property type="entry name" value="Tetratricopeptide repeat domain"/>
    <property type="match status" value="1"/>
</dbReference>
<dbReference type="GO" id="GO:0004674">
    <property type="term" value="F:protein serine/threonine kinase activity"/>
    <property type="evidence" value="ECO:0007669"/>
    <property type="project" value="UniProtKB-KW"/>
</dbReference>
<proteinExistence type="predicted"/>
<comment type="catalytic activity">
    <reaction evidence="8">
        <text>L-seryl-[protein] + ATP = O-phospho-L-seryl-[protein] + ADP + H(+)</text>
        <dbReference type="Rhea" id="RHEA:17989"/>
        <dbReference type="Rhea" id="RHEA-COMP:9863"/>
        <dbReference type="Rhea" id="RHEA-COMP:11604"/>
        <dbReference type="ChEBI" id="CHEBI:15378"/>
        <dbReference type="ChEBI" id="CHEBI:29999"/>
        <dbReference type="ChEBI" id="CHEBI:30616"/>
        <dbReference type="ChEBI" id="CHEBI:83421"/>
        <dbReference type="ChEBI" id="CHEBI:456216"/>
        <dbReference type="EC" id="2.7.11.1"/>
    </reaction>
</comment>
<dbReference type="SMART" id="SM00220">
    <property type="entry name" value="S_TKc"/>
    <property type="match status" value="1"/>
</dbReference>
<keyword evidence="6" id="KW-0067">ATP-binding</keyword>
<sequence length="1254" mass="134523">MAVDLGWNTGQTRIHAADGRLLGAGVLIGGRYVLTCSRAARDATEFRVGSAGSAALAGLVPPLAGARGDLALLELETPVRHGATLRRKVESGREIRIHSLPLRLGYGIWVRATTGAADGERVPLTLLEGPVDPDLSGCPAFDRTTGRLLGIVVVDHAVRLVPADTVLAYFPQLREWVTDDSVIEDRLDELLVRTGSQPVPGAGDLRVGLPKATPPDPFDAVLPEAALPERHRFCVECGSPVGRGEAGRPGRARGYCVNCGTPFTFLPTLARGAVVAGRYAVLGCIAHGGFSWIYLARDEAEGGRFVVLKTLIGERDRGGALAAAQSAVVPRLLELDHPNVVRTLAHVEHPDPETGRSSGYLVMEYVRGISLRTVFQRAKRLRPEHVAAYGLQLLEAVGYLHQQGLLYVDLKPDNVLQDGDRITLVDLGSVRRKDDRDSAIVGTPGYQPPRSELEREGISVRSDLYSVGRTLEELLRACSGPYGGLGREQLQELIDRATAGYEDRFATADDMAEQLRGVLRLLLSARTRVPHPAASRVFGESGELATAGLGAPGWEDWGPEPPLRADDRLLEDHLRTVLPVARSTAPKEVAAAWHSAATSLEAGRLDEAEGQYRRCTRLVQGELAPLLALGFCAELRGASANAARYYQAVWACDPTMAAAAFGLARTRLAVDDRVGAAAALDEVPAADRRAKSAARAGAVRALASIVPGEGGLPSLDEAAAAWSRLGELDLDEDERDRLTAVVGETLLRLAAEHPAAAGRLPDLRQVQHDLAQIYWEQANRGWPALREHAGRVRGLEVPRPVSAARPKVVVHYPRYLPSRSSSTTVKVTVTAGSDGGSVRLFVRDSPGCVVYRVSQLAPRELSKPLPQRRIGEVVLDLGHWAAGEIRDYALSLLVPSGLAIEREHQLVAMWAQQGAVQSEAETVSVLLTDDPVHLAQVPVGQHLGLGAAVDAALSAHRNGNLTATLDALGAAVALATAQGNEAVLGRLRWLVDIVDAESGLVSLRGLLAGDEFLSERISVPSQPREPVAADVEAPAEEDYEVEAPDSAILGAVSSVRVDSRRVDSRRADSRRADSRRVDSRRVDSRRVDSRRVDSRPATWRTSRTGYPPPSEIAAMPPLYSRRVLWASRRPPGAKPPDDVPPPGPDLLATVECRSDDPVVVGRSVRVAVSVRRKEPAAAATGVVRVRVLLDAVPGAAEPVSRIGWIAGDRLLDPAEFDVVPAAPGPLRLVFRIYREHDAQLLLEIAAALPVEVPS</sequence>
<keyword evidence="4" id="KW-0547">Nucleotide-binding</keyword>
<evidence type="ECO:0000313" key="12">
    <source>
        <dbReference type="Proteomes" id="UP000526734"/>
    </source>
</evidence>
<dbReference type="EMBL" id="JACGZW010000004">
    <property type="protein sequence ID" value="MBB1154255.1"/>
    <property type="molecule type" value="Genomic_DNA"/>
</dbReference>
<comment type="catalytic activity">
    <reaction evidence="7">
        <text>L-threonyl-[protein] + ATP = O-phospho-L-threonyl-[protein] + ADP + H(+)</text>
        <dbReference type="Rhea" id="RHEA:46608"/>
        <dbReference type="Rhea" id="RHEA-COMP:11060"/>
        <dbReference type="Rhea" id="RHEA-COMP:11605"/>
        <dbReference type="ChEBI" id="CHEBI:15378"/>
        <dbReference type="ChEBI" id="CHEBI:30013"/>
        <dbReference type="ChEBI" id="CHEBI:30616"/>
        <dbReference type="ChEBI" id="CHEBI:61977"/>
        <dbReference type="ChEBI" id="CHEBI:456216"/>
        <dbReference type="EC" id="2.7.11.1"/>
    </reaction>
</comment>
<keyword evidence="2" id="KW-0723">Serine/threonine-protein kinase</keyword>
<name>A0A7W3VW70_9PSEU</name>
<dbReference type="Pfam" id="PF16918">
    <property type="entry name" value="PknG_TPR"/>
    <property type="match status" value="1"/>
</dbReference>
<dbReference type="Gene3D" id="3.30.200.20">
    <property type="entry name" value="Phosphorylase Kinase, domain 1"/>
    <property type="match status" value="1"/>
</dbReference>
<dbReference type="InterPro" id="IPR009003">
    <property type="entry name" value="Peptidase_S1_PA"/>
</dbReference>
<dbReference type="Gene3D" id="1.10.510.10">
    <property type="entry name" value="Transferase(Phosphotransferase) domain 1"/>
    <property type="match status" value="1"/>
</dbReference>
<feature type="region of interest" description="Disordered" evidence="9">
    <location>
        <begin position="1059"/>
        <end position="1113"/>
    </location>
</feature>
<evidence type="ECO:0000259" key="10">
    <source>
        <dbReference type="PROSITE" id="PS50011"/>
    </source>
</evidence>
<dbReference type="Pfam" id="PF16919">
    <property type="entry name" value="PknG_rubred"/>
    <property type="match status" value="1"/>
</dbReference>